<dbReference type="Gene3D" id="1.25.40.10">
    <property type="entry name" value="Tetratricopeptide repeat domain"/>
    <property type="match status" value="3"/>
</dbReference>
<protein>
    <submittedName>
        <fullName evidence="2">Transcriptional regulator</fullName>
    </submittedName>
</protein>
<dbReference type="InterPro" id="IPR005158">
    <property type="entry name" value="BTAD"/>
</dbReference>
<dbReference type="PANTHER" id="PTHR35807:SF2">
    <property type="entry name" value="TRANSCRIPTIONAL ACTIVATOR DOMAIN"/>
    <property type="match status" value="1"/>
</dbReference>
<dbReference type="InterPro" id="IPR011990">
    <property type="entry name" value="TPR-like_helical_dom_sf"/>
</dbReference>
<dbReference type="EMBL" id="JADCLJ010000006">
    <property type="protein sequence ID" value="MBE4906697.1"/>
    <property type="molecule type" value="Genomic_DNA"/>
</dbReference>
<dbReference type="PANTHER" id="PTHR35807">
    <property type="entry name" value="TRANSCRIPTIONAL REGULATOR REDD-RELATED"/>
    <property type="match status" value="1"/>
</dbReference>
<organism evidence="2 3">
    <name type="scientific">Litchfieldia luteola</name>
    <dbReference type="NCBI Taxonomy" id="682179"/>
    <lineage>
        <taxon>Bacteria</taxon>
        <taxon>Bacillati</taxon>
        <taxon>Bacillota</taxon>
        <taxon>Bacilli</taxon>
        <taxon>Bacillales</taxon>
        <taxon>Bacillaceae</taxon>
        <taxon>Litchfieldia</taxon>
    </lineage>
</organism>
<dbReference type="SUPFAM" id="SSF52540">
    <property type="entry name" value="P-loop containing nucleoside triphosphate hydrolases"/>
    <property type="match status" value="1"/>
</dbReference>
<dbReference type="Proteomes" id="UP001516662">
    <property type="component" value="Unassembled WGS sequence"/>
</dbReference>
<dbReference type="InterPro" id="IPR027417">
    <property type="entry name" value="P-loop_NTPase"/>
</dbReference>
<feature type="domain" description="Bacterial transcriptional activator" evidence="1">
    <location>
        <begin position="905"/>
        <end position="1046"/>
    </location>
</feature>
<dbReference type="Pfam" id="PF25873">
    <property type="entry name" value="WHD_MalT"/>
    <property type="match status" value="1"/>
</dbReference>
<evidence type="ECO:0000313" key="3">
    <source>
        <dbReference type="Proteomes" id="UP001516662"/>
    </source>
</evidence>
<evidence type="ECO:0000259" key="1">
    <source>
        <dbReference type="SMART" id="SM01043"/>
    </source>
</evidence>
<dbReference type="SMART" id="SM00028">
    <property type="entry name" value="TPR"/>
    <property type="match status" value="7"/>
</dbReference>
<dbReference type="Pfam" id="PF03704">
    <property type="entry name" value="BTAD"/>
    <property type="match status" value="1"/>
</dbReference>
<evidence type="ECO:0000313" key="2">
    <source>
        <dbReference type="EMBL" id="MBE4906697.1"/>
    </source>
</evidence>
<sequence>MKKMKAVTNYPLTIIHSGPGYGKTTALSSLVKDQNHSFSWYSISNNDDDVIPFLSYITSAIRKQHPTFGTNFLSYIGTVDRYIRDEEIRSLCSLFVNEVISFGSTIILILDDYHIVQQSPSIDKWMTMLIQHIPANLHVVISSRTRPNWDLLTAMKVKNELLEIKQKDLVFTFDEVEVLLRDYYECEVDDLEIEQIFSATEGWVIAIGMIWQQLTVNGSLSDVLVNKSRSLDDLFKFLAMEVFQKQPPMVQQFLESTCIFDELHGQLCDDVLGISGASAMLENISNRNLFLYSIGDGQYRYHALFKEFLEKQLRMTNDRQYRMLHERSGNYYYRQGLMVQAIYHFEAISDFENVARILDKHGQVMIENGQLESLLERLKRIPELLKNQYYLLWLYEGEVLRYRCSYNDAERCYLNAIEKASQIKDYIGESRALEGQARIYLDTIQPGKAERFLQKAIEVLEVRGDTGYEGLGRLYSLMAENLANAGQAIKAQKWFKKGKELNIALEDGNLEARLYLRSGKLMNAKKILIQKKQAESSSAQVHLQQSHRETDLLLSLIEAFMGNGEEAKELAQSGIQQGVRFQAPFVEACGWIRMGHAVQLLGKYDYTLAKQCYETALEIMDEINVSRGKAEPLMGLCILLGNEGVYERSIEYGTKALEETEKVKDAWLSALILLCMAIAAVYNEKYEEANDYLSKCSTLFTECGDENGSLMVALWRCVSSFYSEEEDQFLMNVQHFGKLLQLGDYTFIFKKRTLFGPRDLKKLVPILLEAQKIGVHRQYISNLLDELGIMNVTNHPGYTLRIQTLGKFRVWLGTNEVHESDWQRGKAKELLEFFVTRRNVLIPKEELFSVLWSGLDEKAAARDFKVALNALNNALEPNRKARSTPFFIQRIGTSYGLNPDSGYLLDIDEFEEWILAGLEEKDRSQVIKCLQRGLEVYEGDYLPERRYDDWCLNERERLQVNFLRGAERMAQAYVQAAQYDKTIYWCEKIIEKDKTWEEAYRLLMFAYYHKNNRPQGLKWYKKCCEALDDELGVEPMSPTKQMYEMLIGAKTS</sequence>
<proteinExistence type="predicted"/>
<dbReference type="InterPro" id="IPR051677">
    <property type="entry name" value="AfsR-DnrI-RedD_regulator"/>
</dbReference>
<reference evidence="2 3" key="1">
    <citation type="submission" date="2020-10" db="EMBL/GenBank/DDBJ databases">
        <title>Bacillus sp. HD4P25, an endophyte from a halophyte.</title>
        <authorList>
            <person name="Sun J.-Q."/>
        </authorList>
    </citation>
    <scope>NUCLEOTIDE SEQUENCE [LARGE SCALE GENOMIC DNA]</scope>
    <source>
        <strain evidence="2 3">YIM 93174</strain>
    </source>
</reference>
<dbReference type="SMART" id="SM01043">
    <property type="entry name" value="BTAD"/>
    <property type="match status" value="1"/>
</dbReference>
<dbReference type="SUPFAM" id="SSF48452">
    <property type="entry name" value="TPR-like"/>
    <property type="match status" value="3"/>
</dbReference>
<dbReference type="Gene3D" id="1.10.10.10">
    <property type="entry name" value="Winged helix-like DNA-binding domain superfamily/Winged helix DNA-binding domain"/>
    <property type="match status" value="1"/>
</dbReference>
<dbReference type="InterPro" id="IPR059106">
    <property type="entry name" value="WHD_MalT"/>
</dbReference>
<name>A0ABR9QDX5_9BACI</name>
<comment type="caution">
    <text evidence="2">The sequence shown here is derived from an EMBL/GenBank/DDBJ whole genome shotgun (WGS) entry which is preliminary data.</text>
</comment>
<dbReference type="InterPro" id="IPR019734">
    <property type="entry name" value="TPR_rpt"/>
</dbReference>
<accession>A0ABR9QDX5</accession>
<gene>
    <name evidence="2" type="ORF">IMZ08_01335</name>
</gene>
<keyword evidence="3" id="KW-1185">Reference proteome</keyword>
<dbReference type="InterPro" id="IPR036388">
    <property type="entry name" value="WH-like_DNA-bd_sf"/>
</dbReference>